<keyword evidence="3" id="KW-1185">Reference proteome</keyword>
<proteinExistence type="predicted"/>
<evidence type="ECO:0000259" key="1">
    <source>
        <dbReference type="SMART" id="SM00418"/>
    </source>
</evidence>
<dbReference type="SUPFAM" id="SSF46785">
    <property type="entry name" value="Winged helix' DNA-binding domain"/>
    <property type="match status" value="1"/>
</dbReference>
<dbReference type="Gene3D" id="1.10.10.10">
    <property type="entry name" value="Winged helix-like DNA-binding domain superfamily/Winged helix DNA-binding domain"/>
    <property type="match status" value="1"/>
</dbReference>
<dbReference type="InterPro" id="IPR036390">
    <property type="entry name" value="WH_DNA-bd_sf"/>
</dbReference>
<dbReference type="HOGENOM" id="CLU_116130_0_0_2"/>
<dbReference type="SMART" id="SM00418">
    <property type="entry name" value="HTH_ARSR"/>
    <property type="match status" value="1"/>
</dbReference>
<accession>E0STT8</accession>
<dbReference type="BioCyc" id="IAGG583356:GHAH-871-MONOMER"/>
<dbReference type="STRING" id="583356.Igag_0887"/>
<sequence length="204" mass="23193">MPQEALLRLKSLSLPSNYPEPDIIRLINRKAFEGCIANEIRCAIMSILARGVSSAAEIANALNISRTAIYRHLHVLERNGFIVYRNGGFYVGARMFLVYDLSIDENNNLIKINVYTDKGGFVDGKLGFVFVKGDRCRCEICIVRDECLRAVKDLARKLDIKIRSEVPIEGFREIVTEMIRRDVANLIRNGYLIVKIPEEEVEES</sequence>
<name>E0STT8_IGNAA</name>
<dbReference type="InterPro" id="IPR011991">
    <property type="entry name" value="ArsR-like_HTH"/>
</dbReference>
<reference evidence="2 3" key="1">
    <citation type="journal article" date="2010" name="Stand. Genomic Sci.">
        <title>Complete genome sequence of Ignisphaera aggregans type strain (AQ1.S1).</title>
        <authorList>
            <person name="Goker M."/>
            <person name="Held B."/>
            <person name="Lapidus A."/>
            <person name="Nolan M."/>
            <person name="Spring S."/>
            <person name="Yasawong M."/>
            <person name="Lucas S."/>
            <person name="Glavina Del Rio T."/>
            <person name="Tice H."/>
            <person name="Cheng J.F."/>
            <person name="Goodwin L."/>
            <person name="Tapia R."/>
            <person name="Pitluck S."/>
            <person name="Liolios K."/>
            <person name="Ivanova N."/>
            <person name="Mavromatis K."/>
            <person name="Mikhailova N."/>
            <person name="Pati A."/>
            <person name="Chen A."/>
            <person name="Palaniappan K."/>
            <person name="Brambilla E."/>
            <person name="Land M."/>
            <person name="Hauser L."/>
            <person name="Chang Y.J."/>
            <person name="Jeffries C.D."/>
            <person name="Brettin T."/>
            <person name="Detter J.C."/>
            <person name="Han C."/>
            <person name="Rohde M."/>
            <person name="Sikorski J."/>
            <person name="Woyke T."/>
            <person name="Bristow J."/>
            <person name="Eisen J.A."/>
            <person name="Markowitz V."/>
            <person name="Hugenholtz P."/>
            <person name="Kyrpides N.C."/>
            <person name="Klenk H.P."/>
        </authorList>
    </citation>
    <scope>NUCLEOTIDE SEQUENCE [LARGE SCALE GENOMIC DNA]</scope>
    <source>
        <strain evidence="3">DSM 17230 / JCM 13409 / AQ1.S1</strain>
    </source>
</reference>
<feature type="domain" description="HTH arsR-type" evidence="1">
    <location>
        <begin position="30"/>
        <end position="115"/>
    </location>
</feature>
<dbReference type="CDD" id="cd00090">
    <property type="entry name" value="HTH_ARSR"/>
    <property type="match status" value="1"/>
</dbReference>
<dbReference type="InterPro" id="IPR036388">
    <property type="entry name" value="WH-like_DNA-bd_sf"/>
</dbReference>
<dbReference type="AlphaFoldDB" id="E0STT8"/>
<dbReference type="Pfam" id="PF12840">
    <property type="entry name" value="HTH_20"/>
    <property type="match status" value="1"/>
</dbReference>
<dbReference type="InterPro" id="IPR001845">
    <property type="entry name" value="HTH_ArsR_DNA-bd_dom"/>
</dbReference>
<dbReference type="EMBL" id="CP002098">
    <property type="protein sequence ID" value="ADM27704.1"/>
    <property type="molecule type" value="Genomic_DNA"/>
</dbReference>
<gene>
    <name evidence="2" type="ordered locus">Igag_0887</name>
</gene>
<dbReference type="GO" id="GO:0003700">
    <property type="term" value="F:DNA-binding transcription factor activity"/>
    <property type="evidence" value="ECO:0007669"/>
    <property type="project" value="InterPro"/>
</dbReference>
<evidence type="ECO:0000313" key="3">
    <source>
        <dbReference type="Proteomes" id="UP000001304"/>
    </source>
</evidence>
<dbReference type="Proteomes" id="UP000001304">
    <property type="component" value="Chromosome"/>
</dbReference>
<organism evidence="2 3">
    <name type="scientific">Ignisphaera aggregans (strain DSM 17230 / JCM 13409 / AQ1.S1)</name>
    <dbReference type="NCBI Taxonomy" id="583356"/>
    <lineage>
        <taxon>Archaea</taxon>
        <taxon>Thermoproteota</taxon>
        <taxon>Thermoprotei</taxon>
        <taxon>Desulfurococcales</taxon>
        <taxon>Desulfurococcaceae</taxon>
        <taxon>Ignisphaera</taxon>
    </lineage>
</organism>
<protein>
    <submittedName>
        <fullName evidence="2">Transcriptional regulator, ArsR family</fullName>
    </submittedName>
</protein>
<dbReference type="KEGG" id="iag:Igag_0887"/>
<evidence type="ECO:0000313" key="2">
    <source>
        <dbReference type="EMBL" id="ADM27704.1"/>
    </source>
</evidence>